<proteinExistence type="predicted"/>
<comment type="caution">
    <text evidence="1">The sequence shown here is derived from an EMBL/GenBank/DDBJ whole genome shotgun (WGS) entry which is preliminary data.</text>
</comment>
<dbReference type="Proteomes" id="UP001148838">
    <property type="component" value="Unassembled WGS sequence"/>
</dbReference>
<name>A0ABQ8S009_PERAM</name>
<evidence type="ECO:0000313" key="1">
    <source>
        <dbReference type="EMBL" id="KAJ4427247.1"/>
    </source>
</evidence>
<dbReference type="PANTHER" id="PTHR47326:SF1">
    <property type="entry name" value="HTH PSQ-TYPE DOMAIN-CONTAINING PROTEIN"/>
    <property type="match status" value="1"/>
</dbReference>
<evidence type="ECO:0000313" key="2">
    <source>
        <dbReference type="Proteomes" id="UP001148838"/>
    </source>
</evidence>
<sequence length="117" mass="13601">MSGLCRSFDKLGTLRTLKLKAAGSSTPWPVRSPKLNPLDFWLWGYMKKLVYATPINNVQTVQDRVFKGCQHRQEQPGQFQRVRDSLRQMAEECITMNGRHNGHLSMNKYSDLRKYVL</sequence>
<keyword evidence="2" id="KW-1185">Reference proteome</keyword>
<accession>A0ABQ8S009</accession>
<gene>
    <name evidence="1" type="ORF">ANN_24865</name>
</gene>
<dbReference type="PANTHER" id="PTHR47326">
    <property type="entry name" value="TRANSPOSABLE ELEMENT TC3 TRANSPOSASE-LIKE PROTEIN"/>
    <property type="match status" value="1"/>
</dbReference>
<reference evidence="1 2" key="1">
    <citation type="journal article" date="2022" name="Allergy">
        <title>Genome assembly and annotation of Periplaneta americana reveal a comprehensive cockroach allergen profile.</title>
        <authorList>
            <person name="Wang L."/>
            <person name="Xiong Q."/>
            <person name="Saelim N."/>
            <person name="Wang L."/>
            <person name="Nong W."/>
            <person name="Wan A.T."/>
            <person name="Shi M."/>
            <person name="Liu X."/>
            <person name="Cao Q."/>
            <person name="Hui J.H.L."/>
            <person name="Sookrung N."/>
            <person name="Leung T.F."/>
            <person name="Tungtrongchitr A."/>
            <person name="Tsui S.K.W."/>
        </authorList>
    </citation>
    <scope>NUCLEOTIDE SEQUENCE [LARGE SCALE GENOMIC DNA]</scope>
    <source>
        <strain evidence="1">PWHHKU_190912</strain>
    </source>
</reference>
<dbReference type="Gene3D" id="3.30.420.10">
    <property type="entry name" value="Ribonuclease H-like superfamily/Ribonuclease H"/>
    <property type="match status" value="1"/>
</dbReference>
<organism evidence="1 2">
    <name type="scientific">Periplaneta americana</name>
    <name type="common">American cockroach</name>
    <name type="synonym">Blatta americana</name>
    <dbReference type="NCBI Taxonomy" id="6978"/>
    <lineage>
        <taxon>Eukaryota</taxon>
        <taxon>Metazoa</taxon>
        <taxon>Ecdysozoa</taxon>
        <taxon>Arthropoda</taxon>
        <taxon>Hexapoda</taxon>
        <taxon>Insecta</taxon>
        <taxon>Pterygota</taxon>
        <taxon>Neoptera</taxon>
        <taxon>Polyneoptera</taxon>
        <taxon>Dictyoptera</taxon>
        <taxon>Blattodea</taxon>
        <taxon>Blattoidea</taxon>
        <taxon>Blattidae</taxon>
        <taxon>Blattinae</taxon>
        <taxon>Periplaneta</taxon>
    </lineage>
</organism>
<dbReference type="InterPro" id="IPR036397">
    <property type="entry name" value="RNaseH_sf"/>
</dbReference>
<protein>
    <submittedName>
        <fullName evidence="1">Uncharacterized protein</fullName>
    </submittedName>
</protein>
<dbReference type="EMBL" id="JAJSOF020000038">
    <property type="protein sequence ID" value="KAJ4427247.1"/>
    <property type="molecule type" value="Genomic_DNA"/>
</dbReference>